<evidence type="ECO:0000313" key="8">
    <source>
        <dbReference type="EMBL" id="MBI5974520.1"/>
    </source>
</evidence>
<keyword evidence="6" id="KW-0204">Cytolysis</keyword>
<comment type="caution">
    <text evidence="8">The sequence shown here is derived from an EMBL/GenBank/DDBJ whole genome shotgun (WGS) entry which is preliminary data.</text>
</comment>
<keyword evidence="7" id="KW-0843">Virulence</keyword>
<accession>A0ABS0T702</accession>
<evidence type="ECO:0000256" key="3">
    <source>
        <dbReference type="ARBA" id="ARBA00022525"/>
    </source>
</evidence>
<comment type="subcellular location">
    <subcellularLocation>
        <location evidence="1">Secreted</location>
    </subcellularLocation>
</comment>
<sequence>MSDLISAIKSTVEAGLNGEWTDMGFGIADIVGKGIEAISGLFG</sequence>
<evidence type="ECO:0000256" key="5">
    <source>
        <dbReference type="ARBA" id="ARBA00022735"/>
    </source>
</evidence>
<evidence type="ECO:0000256" key="6">
    <source>
        <dbReference type="ARBA" id="ARBA00022852"/>
    </source>
</evidence>
<gene>
    <name evidence="8" type="ORF">HHH54_02775</name>
</gene>
<keyword evidence="9" id="KW-1185">Reference proteome</keyword>
<dbReference type="InterPro" id="IPR008846">
    <property type="entry name" value="PSMbeta"/>
</dbReference>
<protein>
    <submittedName>
        <fullName evidence="8">Beta-class phenol-soluble modulin</fullName>
    </submittedName>
</protein>
<dbReference type="Pfam" id="PF05480">
    <property type="entry name" value="PSMbeta"/>
    <property type="match status" value="1"/>
</dbReference>
<dbReference type="Proteomes" id="UP000751852">
    <property type="component" value="Unassembled WGS sequence"/>
</dbReference>
<reference evidence="8 9" key="1">
    <citation type="submission" date="2020-04" db="EMBL/GenBank/DDBJ databases">
        <title>Staphylococcus species from domestic dog.</title>
        <authorList>
            <person name="Paterson G.K."/>
        </authorList>
    </citation>
    <scope>NUCLEOTIDE SEQUENCE [LARGE SCALE GENOMIC DNA]</scope>
    <source>
        <strain evidence="8 9">H16/1A</strain>
    </source>
</reference>
<evidence type="ECO:0000256" key="7">
    <source>
        <dbReference type="ARBA" id="ARBA00023026"/>
    </source>
</evidence>
<dbReference type="EMBL" id="JABANU010000005">
    <property type="protein sequence ID" value="MBI5974520.1"/>
    <property type="molecule type" value="Genomic_DNA"/>
</dbReference>
<evidence type="ECO:0000256" key="2">
    <source>
        <dbReference type="ARBA" id="ARBA00006367"/>
    </source>
</evidence>
<evidence type="ECO:0000256" key="4">
    <source>
        <dbReference type="ARBA" id="ARBA00022656"/>
    </source>
</evidence>
<evidence type="ECO:0000256" key="1">
    <source>
        <dbReference type="ARBA" id="ARBA00004613"/>
    </source>
</evidence>
<dbReference type="RefSeq" id="WP_198617313.1">
    <property type="nucleotide sequence ID" value="NZ_JABANU010000005.1"/>
</dbReference>
<name>A0ABS0T702_9STAP</name>
<proteinExistence type="inferred from homology"/>
<organism evidence="8 9">
    <name type="scientific">Staphylococcus canis</name>
    <dbReference type="NCBI Taxonomy" id="2724942"/>
    <lineage>
        <taxon>Bacteria</taxon>
        <taxon>Bacillati</taxon>
        <taxon>Bacillota</taxon>
        <taxon>Bacilli</taxon>
        <taxon>Bacillales</taxon>
        <taxon>Staphylococcaceae</taxon>
        <taxon>Staphylococcus</taxon>
    </lineage>
</organism>
<evidence type="ECO:0000313" key="9">
    <source>
        <dbReference type="Proteomes" id="UP000751852"/>
    </source>
</evidence>
<keyword evidence="4" id="KW-0800">Toxin</keyword>
<keyword evidence="3" id="KW-0964">Secreted</keyword>
<comment type="similarity">
    <text evidence="2">Belongs to the staphylococcal hemolytic protein family.</text>
</comment>
<keyword evidence="5" id="KW-0354">Hemolysis</keyword>